<dbReference type="EMBL" id="PZJJ01000011">
    <property type="protein sequence ID" value="PTL39025.1"/>
    <property type="molecule type" value="Genomic_DNA"/>
</dbReference>
<sequence length="94" mass="10687">MKERSGNRPVEEGDWRIGQILPKNLPHGRPVGSEVFLQPSANIALNKNGGRSFFQAGCGRLKGNRSPRRFTRAFVKRELKSVHLQKYLIVLLVY</sequence>
<gene>
    <name evidence="1" type="ORF">C6Y45_08590</name>
</gene>
<reference evidence="1 2" key="1">
    <citation type="submission" date="2018-03" db="EMBL/GenBank/DDBJ databases">
        <title>Alkalicoccus saliphilus sp. nov., isolated from a mineral pool.</title>
        <authorList>
            <person name="Zhao B."/>
        </authorList>
    </citation>
    <scope>NUCLEOTIDE SEQUENCE [LARGE SCALE GENOMIC DNA]</scope>
    <source>
        <strain evidence="1 2">6AG</strain>
    </source>
</reference>
<organism evidence="1 2">
    <name type="scientific">Alkalicoccus saliphilus</name>
    <dbReference type="NCBI Taxonomy" id="200989"/>
    <lineage>
        <taxon>Bacteria</taxon>
        <taxon>Bacillati</taxon>
        <taxon>Bacillota</taxon>
        <taxon>Bacilli</taxon>
        <taxon>Bacillales</taxon>
        <taxon>Bacillaceae</taxon>
        <taxon>Alkalicoccus</taxon>
    </lineage>
</organism>
<comment type="caution">
    <text evidence="1">The sequence shown here is derived from an EMBL/GenBank/DDBJ whole genome shotgun (WGS) entry which is preliminary data.</text>
</comment>
<accession>A0A2T4U6M6</accession>
<protein>
    <submittedName>
        <fullName evidence="1">Uncharacterized protein</fullName>
    </submittedName>
</protein>
<dbReference type="AlphaFoldDB" id="A0A2T4U6M6"/>
<evidence type="ECO:0000313" key="2">
    <source>
        <dbReference type="Proteomes" id="UP000240509"/>
    </source>
</evidence>
<proteinExistence type="predicted"/>
<name>A0A2T4U6M6_9BACI</name>
<keyword evidence="2" id="KW-1185">Reference proteome</keyword>
<evidence type="ECO:0000313" key="1">
    <source>
        <dbReference type="EMBL" id="PTL39025.1"/>
    </source>
</evidence>
<dbReference type="Proteomes" id="UP000240509">
    <property type="component" value="Unassembled WGS sequence"/>
</dbReference>